<evidence type="ECO:0000259" key="6">
    <source>
        <dbReference type="PROSITE" id="PS50111"/>
    </source>
</evidence>
<evidence type="ECO:0000313" key="8">
    <source>
        <dbReference type="Proteomes" id="UP000663720"/>
    </source>
</evidence>
<dbReference type="GO" id="GO:0004888">
    <property type="term" value="F:transmembrane signaling receptor activity"/>
    <property type="evidence" value="ECO:0007669"/>
    <property type="project" value="InterPro"/>
</dbReference>
<name>A0A975B3K5_9BACT</name>
<dbReference type="GO" id="GO:0005886">
    <property type="term" value="C:plasma membrane"/>
    <property type="evidence" value="ECO:0007669"/>
    <property type="project" value="TreeGrafter"/>
</dbReference>
<dbReference type="InterPro" id="IPR051310">
    <property type="entry name" value="MCP_chemotaxis"/>
</dbReference>
<keyword evidence="5" id="KW-0812">Transmembrane</keyword>
<dbReference type="SUPFAM" id="SSF58104">
    <property type="entry name" value="Methyl-accepting chemotaxis protein (MCP) signaling domain"/>
    <property type="match status" value="1"/>
</dbReference>
<evidence type="ECO:0000256" key="4">
    <source>
        <dbReference type="SAM" id="MobiDB-lite"/>
    </source>
</evidence>
<sequence length="550" mass="61767">MTLKKILIINFIIVTAGIIWLGILSILMTRNNELLNQSHVKRYQSYLLADELRQSSDDLTRMARTYVITGDSKYEKMYWDILAIRNGEKPRPVQYERIYWDMILEYGSKPRPDDKAVSLHNLMEKMGFTREEFARLKEAQNNSDGLVKTEMIAMNAVKGLYDDGTGNYIKKNMPDPEMAAMIMHDLKYHEHKARIMKPIDDFFVMLNTRTKSEADQYMTQGKRLMFMIKLSVSILIAVCIWIGFFTGKRLYSIVYQIGSSAENVASGSRYLDGSAHQLSEGASEQAASAEEVSASMEQMTANIRQNADNAMQTERIAFKASEDTAAGGEAVAEVVSAMKEIAQKISIVEEIARQTDLLALNAAIEAARAGSHGRGFAVVASEVRKLSERSQLAAGEIRKLSRSSFETAEKAGTLFFNLVPDIKKTADLVQEISAASNEQRSGAEQVNKAVLQLDQVIQQNAAGAEQMTATSAQLSAQAMYLKETIALLGFIDAKDRFTRSDNKDGFRKKQKLEYPYHNRAVSNNTSEKTMIHMKDRQESSSHQHDDFEVY</sequence>
<dbReference type="Proteomes" id="UP000663720">
    <property type="component" value="Chromosome"/>
</dbReference>
<feature type="domain" description="Methyl-accepting transducer" evidence="6">
    <location>
        <begin position="260"/>
        <end position="475"/>
    </location>
</feature>
<gene>
    <name evidence="7" type="ORF">dnl_03670</name>
</gene>
<keyword evidence="5" id="KW-0472">Membrane</keyword>
<dbReference type="AlphaFoldDB" id="A0A975B3K5"/>
<dbReference type="PRINTS" id="PR00260">
    <property type="entry name" value="CHEMTRNSDUCR"/>
</dbReference>
<keyword evidence="3" id="KW-0807">Transducer</keyword>
<dbReference type="PANTHER" id="PTHR43531">
    <property type="entry name" value="PROTEIN ICFG"/>
    <property type="match status" value="1"/>
</dbReference>
<keyword evidence="1" id="KW-0145">Chemotaxis</keyword>
<organism evidence="7 8">
    <name type="scientific">Desulfonema limicola</name>
    <dbReference type="NCBI Taxonomy" id="45656"/>
    <lineage>
        <taxon>Bacteria</taxon>
        <taxon>Pseudomonadati</taxon>
        <taxon>Thermodesulfobacteriota</taxon>
        <taxon>Desulfobacteria</taxon>
        <taxon>Desulfobacterales</taxon>
        <taxon>Desulfococcaceae</taxon>
        <taxon>Desulfonema</taxon>
    </lineage>
</organism>
<feature type="compositionally biased region" description="Basic and acidic residues" evidence="4">
    <location>
        <begin position="529"/>
        <end position="550"/>
    </location>
</feature>
<proteinExistence type="inferred from homology"/>
<keyword evidence="8" id="KW-1185">Reference proteome</keyword>
<evidence type="ECO:0000256" key="1">
    <source>
        <dbReference type="ARBA" id="ARBA00022500"/>
    </source>
</evidence>
<dbReference type="GO" id="GO:0007165">
    <property type="term" value="P:signal transduction"/>
    <property type="evidence" value="ECO:0007669"/>
    <property type="project" value="UniProtKB-KW"/>
</dbReference>
<dbReference type="KEGG" id="dli:dnl_03670"/>
<protein>
    <submittedName>
        <fullName evidence="7">Methyl-accepting chemotaxis protein domain-containing protein</fullName>
    </submittedName>
</protein>
<comment type="similarity">
    <text evidence="2">Belongs to the methyl-accepting chemotaxis (MCP) protein family.</text>
</comment>
<dbReference type="PANTHER" id="PTHR43531:SF11">
    <property type="entry name" value="METHYL-ACCEPTING CHEMOTAXIS PROTEIN 3"/>
    <property type="match status" value="1"/>
</dbReference>
<dbReference type="Pfam" id="PF00015">
    <property type="entry name" value="MCPsignal"/>
    <property type="match status" value="1"/>
</dbReference>
<dbReference type="RefSeq" id="WP_207690049.1">
    <property type="nucleotide sequence ID" value="NZ_CP061799.1"/>
</dbReference>
<reference evidence="7" key="1">
    <citation type="journal article" date="2021" name="Microb. Physiol.">
        <title>Proteogenomic Insights into the Physiology of Marine, Sulfate-Reducing, Filamentous Desulfonema limicola and Desulfonema magnum.</title>
        <authorList>
            <person name="Schnaars V."/>
            <person name="Wohlbrand L."/>
            <person name="Scheve S."/>
            <person name="Hinrichs C."/>
            <person name="Reinhardt R."/>
            <person name="Rabus R."/>
        </authorList>
    </citation>
    <scope>NUCLEOTIDE SEQUENCE</scope>
    <source>
        <strain evidence="7">5ac10</strain>
    </source>
</reference>
<dbReference type="PROSITE" id="PS50111">
    <property type="entry name" value="CHEMOTAXIS_TRANSDUC_2"/>
    <property type="match status" value="1"/>
</dbReference>
<evidence type="ECO:0000256" key="3">
    <source>
        <dbReference type="PROSITE-ProRule" id="PRU00284"/>
    </source>
</evidence>
<dbReference type="CDD" id="cd11386">
    <property type="entry name" value="MCP_signal"/>
    <property type="match status" value="1"/>
</dbReference>
<dbReference type="GO" id="GO:0006935">
    <property type="term" value="P:chemotaxis"/>
    <property type="evidence" value="ECO:0007669"/>
    <property type="project" value="UniProtKB-KW"/>
</dbReference>
<dbReference type="EMBL" id="CP061799">
    <property type="protein sequence ID" value="QTA78152.1"/>
    <property type="molecule type" value="Genomic_DNA"/>
</dbReference>
<evidence type="ECO:0000256" key="5">
    <source>
        <dbReference type="SAM" id="Phobius"/>
    </source>
</evidence>
<dbReference type="InterPro" id="IPR004090">
    <property type="entry name" value="Chemotax_Me-accpt_rcpt"/>
</dbReference>
<keyword evidence="5" id="KW-1133">Transmembrane helix</keyword>
<evidence type="ECO:0000256" key="2">
    <source>
        <dbReference type="ARBA" id="ARBA00029447"/>
    </source>
</evidence>
<evidence type="ECO:0000313" key="7">
    <source>
        <dbReference type="EMBL" id="QTA78152.1"/>
    </source>
</evidence>
<feature type="region of interest" description="Disordered" evidence="4">
    <location>
        <begin position="521"/>
        <end position="550"/>
    </location>
</feature>
<accession>A0A975B3K5</accession>
<feature type="transmembrane region" description="Helical" evidence="5">
    <location>
        <begin position="6"/>
        <end position="27"/>
    </location>
</feature>
<feature type="transmembrane region" description="Helical" evidence="5">
    <location>
        <begin position="226"/>
        <end position="245"/>
    </location>
</feature>
<dbReference type="SMART" id="SM00283">
    <property type="entry name" value="MA"/>
    <property type="match status" value="1"/>
</dbReference>
<dbReference type="Gene3D" id="1.10.287.950">
    <property type="entry name" value="Methyl-accepting chemotaxis protein"/>
    <property type="match status" value="1"/>
</dbReference>
<dbReference type="InterPro" id="IPR004089">
    <property type="entry name" value="MCPsignal_dom"/>
</dbReference>